<feature type="compositionally biased region" description="Polar residues" evidence="1">
    <location>
        <begin position="21"/>
        <end position="40"/>
    </location>
</feature>
<comment type="caution">
    <text evidence="3">The sequence shown here is derived from an EMBL/GenBank/DDBJ whole genome shotgun (WGS) entry which is preliminary data.</text>
</comment>
<dbReference type="SUPFAM" id="SSF53335">
    <property type="entry name" value="S-adenosyl-L-methionine-dependent methyltransferases"/>
    <property type="match status" value="1"/>
</dbReference>
<dbReference type="PANTHER" id="PTHR43591">
    <property type="entry name" value="METHYLTRANSFERASE"/>
    <property type="match status" value="1"/>
</dbReference>
<protein>
    <recommendedName>
        <fullName evidence="2">Methyltransferase domain-containing protein</fullName>
    </recommendedName>
</protein>
<accession>A0ABP1PTP6</accession>
<evidence type="ECO:0000313" key="4">
    <source>
        <dbReference type="Proteomes" id="UP001642540"/>
    </source>
</evidence>
<feature type="region of interest" description="Disordered" evidence="1">
    <location>
        <begin position="1"/>
        <end position="46"/>
    </location>
</feature>
<dbReference type="PANTHER" id="PTHR43591:SF101">
    <property type="entry name" value="METHYLTRANSFERASE-LIKE PROTEIN 27"/>
    <property type="match status" value="1"/>
</dbReference>
<name>A0ABP1PTP6_9HEXA</name>
<dbReference type="Proteomes" id="UP001642540">
    <property type="component" value="Unassembled WGS sequence"/>
</dbReference>
<organism evidence="3 4">
    <name type="scientific">Orchesella dallaii</name>
    <dbReference type="NCBI Taxonomy" id="48710"/>
    <lineage>
        <taxon>Eukaryota</taxon>
        <taxon>Metazoa</taxon>
        <taxon>Ecdysozoa</taxon>
        <taxon>Arthropoda</taxon>
        <taxon>Hexapoda</taxon>
        <taxon>Collembola</taxon>
        <taxon>Entomobryomorpha</taxon>
        <taxon>Entomobryoidea</taxon>
        <taxon>Orchesellidae</taxon>
        <taxon>Orchesellinae</taxon>
        <taxon>Orchesella</taxon>
    </lineage>
</organism>
<evidence type="ECO:0000313" key="3">
    <source>
        <dbReference type="EMBL" id="CAL8071408.1"/>
    </source>
</evidence>
<feature type="compositionally biased region" description="Polar residues" evidence="1">
    <location>
        <begin position="1"/>
        <end position="13"/>
    </location>
</feature>
<reference evidence="3 4" key="1">
    <citation type="submission" date="2024-08" db="EMBL/GenBank/DDBJ databases">
        <authorList>
            <person name="Cucini C."/>
            <person name="Frati F."/>
        </authorList>
    </citation>
    <scope>NUCLEOTIDE SEQUENCE [LARGE SCALE GENOMIC DNA]</scope>
</reference>
<dbReference type="Pfam" id="PF13649">
    <property type="entry name" value="Methyltransf_25"/>
    <property type="match status" value="1"/>
</dbReference>
<evidence type="ECO:0000259" key="2">
    <source>
        <dbReference type="Pfam" id="PF13649"/>
    </source>
</evidence>
<dbReference type="InterPro" id="IPR029063">
    <property type="entry name" value="SAM-dependent_MTases_sf"/>
</dbReference>
<evidence type="ECO:0000256" key="1">
    <source>
        <dbReference type="SAM" id="MobiDB-lite"/>
    </source>
</evidence>
<proteinExistence type="predicted"/>
<dbReference type="CDD" id="cd02440">
    <property type="entry name" value="AdoMet_MTases"/>
    <property type="match status" value="1"/>
</dbReference>
<dbReference type="InterPro" id="IPR041698">
    <property type="entry name" value="Methyltransf_25"/>
</dbReference>
<sequence>MNGTMVETDTLNLRQPEKSNQKSADNQNHLSNGSATPKGETQSDNHAVKNGVVPVKAVEGFDNVDQTDATQYLNNYKAHKTGISHEEMVQVYTQWATDYDKDLCPGRYNGPVLAAAAMASHYSEELRPLVNILDVAAGTGRVGEELSKVGFKKIDALEPSPGMLKVLIDRNIYTKTFESAIGLKPVEAIQSDTYDSLVIAGGMGEGHIPVKAVDEMIRVVKPGGTIFIVMREEYLTYVKEYVERLEPYMNELEAKGFWKQIGRDVVPEYSFKKNGIVFSYEVLPAESTRLTN</sequence>
<dbReference type="Gene3D" id="3.40.50.150">
    <property type="entry name" value="Vaccinia Virus protein VP39"/>
    <property type="match status" value="1"/>
</dbReference>
<dbReference type="EMBL" id="CAXLJM020000006">
    <property type="protein sequence ID" value="CAL8071408.1"/>
    <property type="molecule type" value="Genomic_DNA"/>
</dbReference>
<gene>
    <name evidence="3" type="ORF">ODALV1_LOCUS1702</name>
</gene>
<feature type="domain" description="Methyltransferase" evidence="2">
    <location>
        <begin position="132"/>
        <end position="224"/>
    </location>
</feature>
<keyword evidence="4" id="KW-1185">Reference proteome</keyword>